<dbReference type="GO" id="GO:0005524">
    <property type="term" value="F:ATP binding"/>
    <property type="evidence" value="ECO:0007669"/>
    <property type="project" value="UniProtKB-KW"/>
</dbReference>
<reference evidence="6 7" key="1">
    <citation type="journal article" date="2005" name="Int. J. Syst. Evol. Microbiol.">
        <title>Nitrincola lacisaponensis gen. nov., sp. nov., a novel alkaliphilic bacterium isolated from an alkaline, saline lake.</title>
        <authorList>
            <person name="Dimitriu P.A."/>
            <person name="Shukla S.K."/>
            <person name="Conradt J."/>
            <person name="Marquez M.C."/>
            <person name="Ventosa A."/>
            <person name="Maglia A."/>
            <person name="Peyton B.M."/>
            <person name="Pinkart H.C."/>
            <person name="Mormile M.R."/>
        </authorList>
    </citation>
    <scope>NUCLEOTIDE SEQUENCE [LARGE SCALE GENOMIC DNA]</scope>
    <source>
        <strain evidence="6 7">4CA</strain>
    </source>
</reference>
<evidence type="ECO:0000256" key="2">
    <source>
        <dbReference type="ARBA" id="ARBA00022840"/>
    </source>
</evidence>
<dbReference type="Proteomes" id="UP000027318">
    <property type="component" value="Unassembled WGS sequence"/>
</dbReference>
<dbReference type="RefSeq" id="WP_036544908.1">
    <property type="nucleotide sequence ID" value="NZ_JMSZ01000016.1"/>
</dbReference>
<dbReference type="Gene3D" id="1.10.8.60">
    <property type="match status" value="1"/>
</dbReference>
<accession>A0A063Y659</accession>
<dbReference type="OrthoDB" id="9809379at2"/>
<keyword evidence="6" id="KW-0131">Cell cycle</keyword>
<feature type="domain" description="AAA+ ATPase" evidence="5">
    <location>
        <begin position="263"/>
        <end position="397"/>
    </location>
</feature>
<dbReference type="GO" id="GO:0016887">
    <property type="term" value="F:ATP hydrolysis activity"/>
    <property type="evidence" value="ECO:0007669"/>
    <property type="project" value="InterPro"/>
</dbReference>
<organism evidence="6 7">
    <name type="scientific">Nitrincola lacisaponensis</name>
    <dbReference type="NCBI Taxonomy" id="267850"/>
    <lineage>
        <taxon>Bacteria</taxon>
        <taxon>Pseudomonadati</taxon>
        <taxon>Pseudomonadota</taxon>
        <taxon>Gammaproteobacteria</taxon>
        <taxon>Oceanospirillales</taxon>
        <taxon>Oceanospirillaceae</taxon>
        <taxon>Nitrincola</taxon>
    </lineage>
</organism>
<dbReference type="InterPro" id="IPR052381">
    <property type="entry name" value="AAA_domain_protein"/>
</dbReference>
<dbReference type="EMBL" id="JMSZ01000016">
    <property type="protein sequence ID" value="KDE40635.1"/>
    <property type="molecule type" value="Genomic_DNA"/>
</dbReference>
<name>A0A063Y659_9GAMM</name>
<dbReference type="PANTHER" id="PTHR42960">
    <property type="entry name" value="YCF46 PROTEIN"/>
    <property type="match status" value="1"/>
</dbReference>
<evidence type="ECO:0000313" key="7">
    <source>
        <dbReference type="Proteomes" id="UP000027318"/>
    </source>
</evidence>
<evidence type="ECO:0000256" key="4">
    <source>
        <dbReference type="ARBA" id="ARBA00040480"/>
    </source>
</evidence>
<dbReference type="PATRIC" id="fig|267850.7.peg.1222"/>
<protein>
    <recommendedName>
        <fullName evidence="4">Uncharacterized AAA domain-containing protein ycf46</fullName>
    </recommendedName>
</protein>
<dbReference type="GO" id="GO:0051301">
    <property type="term" value="P:cell division"/>
    <property type="evidence" value="ECO:0007669"/>
    <property type="project" value="UniProtKB-KW"/>
</dbReference>
<dbReference type="InterPro" id="IPR003593">
    <property type="entry name" value="AAA+_ATPase"/>
</dbReference>
<dbReference type="PANTHER" id="PTHR42960:SF1">
    <property type="entry name" value="YCF46 PROTEIN"/>
    <property type="match status" value="1"/>
</dbReference>
<evidence type="ECO:0000313" key="6">
    <source>
        <dbReference type="EMBL" id="KDE40635.1"/>
    </source>
</evidence>
<dbReference type="SMART" id="SM00382">
    <property type="entry name" value="AAA"/>
    <property type="match status" value="1"/>
</dbReference>
<comment type="similarity">
    <text evidence="3">Belongs to the AAA ATPase family. Highly divergent.</text>
</comment>
<evidence type="ECO:0000256" key="3">
    <source>
        <dbReference type="ARBA" id="ARBA00038088"/>
    </source>
</evidence>
<dbReference type="InterPro" id="IPR003959">
    <property type="entry name" value="ATPase_AAA_core"/>
</dbReference>
<keyword evidence="7" id="KW-1185">Reference proteome</keyword>
<evidence type="ECO:0000259" key="5">
    <source>
        <dbReference type="SMART" id="SM00382"/>
    </source>
</evidence>
<keyword evidence="6" id="KW-0378">Hydrolase</keyword>
<dbReference type="Gene3D" id="3.40.50.300">
    <property type="entry name" value="P-loop containing nucleotide triphosphate hydrolases"/>
    <property type="match status" value="1"/>
</dbReference>
<keyword evidence="6" id="KW-0132">Cell division</keyword>
<sequence length="492" mass="54604">MDDCKDLELMLRSRTPIVVVETHEESRVLELLQRIAGRMVTPLFRWSVTEGLRRLDREMAAQKHNSDPAAVLGHIRSAKTAGLYVLLDFHPYLDNPMNVRMLKDIALEAEHWGGTLILLSHELSLPGELARYSAHFELALPNPAALKRMINEVAREWSSANPGQRVRADSTAVDMLVKNLAGLPILDARRLVRNAIFLDGAITQEDIPAVMQAKYRLLENDGALTFEYDTARFSDLGGMKHLKAWLERRAVSFGATPPPGLEAPKGIMLLGVQGCGKSLAAKSVAGSFGVPLLRLDFGALYNKYHGETERNLRDALRTAEVMAPCVLWIDEIEKGLGSDSGEGSGTSKRVLGTLLTWMAEKKEPVFIVATANDISALPPELVRKGRFDEIFFVDLPDASARFNILEVHLKRRQLKHEEFDLSLLVPASEGFSGAELEQAVVSALYQSYGMNQPVNTDMLLNEIQQTRPLSVVMAEKIAELRHWASQRTVPAD</sequence>
<evidence type="ECO:0000256" key="1">
    <source>
        <dbReference type="ARBA" id="ARBA00022741"/>
    </source>
</evidence>
<proteinExistence type="inferred from homology"/>
<gene>
    <name evidence="6" type="ORF">ADINL_1227</name>
</gene>
<dbReference type="Pfam" id="PF00004">
    <property type="entry name" value="AAA"/>
    <property type="match status" value="1"/>
</dbReference>
<dbReference type="AlphaFoldDB" id="A0A063Y659"/>
<dbReference type="InterPro" id="IPR027417">
    <property type="entry name" value="P-loop_NTPase"/>
</dbReference>
<dbReference type="SUPFAM" id="SSF52540">
    <property type="entry name" value="P-loop containing nucleoside triphosphate hydrolases"/>
    <property type="match status" value="1"/>
</dbReference>
<dbReference type="STRING" id="267850.ADINL_1227"/>
<comment type="caution">
    <text evidence="6">The sequence shown here is derived from an EMBL/GenBank/DDBJ whole genome shotgun (WGS) entry which is preliminary data.</text>
</comment>
<keyword evidence="1" id="KW-0547">Nucleotide-binding</keyword>
<keyword evidence="2" id="KW-0067">ATP-binding</keyword>